<reference evidence="2" key="1">
    <citation type="submission" date="2016-11" db="EMBL/GenBank/DDBJ databases">
        <authorList>
            <person name="Varghese N."/>
            <person name="Submissions S."/>
        </authorList>
    </citation>
    <scope>NUCLEOTIDE SEQUENCE [LARGE SCALE GENOMIC DNA]</scope>
    <source>
        <strain evidence="2">DSM 100564</strain>
    </source>
</reference>
<evidence type="ECO:0000313" key="1">
    <source>
        <dbReference type="EMBL" id="SHJ67586.1"/>
    </source>
</evidence>
<evidence type="ECO:0008006" key="3">
    <source>
        <dbReference type="Google" id="ProtNLM"/>
    </source>
</evidence>
<keyword evidence="2" id="KW-1185">Reference proteome</keyword>
<gene>
    <name evidence="1" type="ORF">SAMN05444000_111116</name>
</gene>
<proteinExistence type="predicted"/>
<evidence type="ECO:0000313" key="2">
    <source>
        <dbReference type="Proteomes" id="UP000183982"/>
    </source>
</evidence>
<sequence>MPPKYPSDIETTIAGWPEAAKTCFHALRKVIFQTAASNSAVGTLEEVLKWGEPSFLTSQTRSGTTLRISWKPKTPDEIGVFVICRTDMLKQVRALYPEAFRYEGTRAAYLPLSHPIPEEAVAYLAMRAQTYHLETR</sequence>
<dbReference type="Proteomes" id="UP000183982">
    <property type="component" value="Unassembled WGS sequence"/>
</dbReference>
<name>A0A1M6L8Q4_9RHOB</name>
<dbReference type="OrthoDB" id="328972at2"/>
<protein>
    <recommendedName>
        <fullName evidence="3">YdhG-like domain-containing protein</fullName>
    </recommendedName>
</protein>
<dbReference type="SUPFAM" id="SSF159888">
    <property type="entry name" value="YdhG-like"/>
    <property type="match status" value="1"/>
</dbReference>
<accession>A0A1M6L8Q4</accession>
<organism evidence="1 2">
    <name type="scientific">Shimia gijangensis</name>
    <dbReference type="NCBI Taxonomy" id="1470563"/>
    <lineage>
        <taxon>Bacteria</taxon>
        <taxon>Pseudomonadati</taxon>
        <taxon>Pseudomonadota</taxon>
        <taxon>Alphaproteobacteria</taxon>
        <taxon>Rhodobacterales</taxon>
        <taxon>Roseobacteraceae</taxon>
    </lineage>
</organism>
<dbReference type="AlphaFoldDB" id="A0A1M6L8Q4"/>
<dbReference type="RefSeq" id="WP_083599311.1">
    <property type="nucleotide sequence ID" value="NZ_FQZQ01000011.1"/>
</dbReference>
<dbReference type="STRING" id="1470563.SAMN05444000_111116"/>
<dbReference type="EMBL" id="FQZQ01000011">
    <property type="protein sequence ID" value="SHJ67586.1"/>
    <property type="molecule type" value="Genomic_DNA"/>
</dbReference>